<feature type="transmembrane region" description="Helical" evidence="10">
    <location>
        <begin position="354"/>
        <end position="378"/>
    </location>
</feature>
<feature type="transmembrane region" description="Helical" evidence="10">
    <location>
        <begin position="300"/>
        <end position="333"/>
    </location>
</feature>
<keyword evidence="6" id="KW-0630">Potassium</keyword>
<dbReference type="Pfam" id="PF02386">
    <property type="entry name" value="TrkH"/>
    <property type="match status" value="1"/>
</dbReference>
<feature type="transmembrane region" description="Helical" evidence="10">
    <location>
        <begin position="160"/>
        <end position="179"/>
    </location>
</feature>
<feature type="transmembrane region" description="Helical" evidence="10">
    <location>
        <begin position="76"/>
        <end position="100"/>
    </location>
</feature>
<dbReference type="InterPro" id="IPR004772">
    <property type="entry name" value="TrkH"/>
</dbReference>
<keyword evidence="4" id="KW-0633">Potassium transport</keyword>
<evidence type="ECO:0000256" key="9">
    <source>
        <dbReference type="ARBA" id="ARBA00023136"/>
    </source>
</evidence>
<evidence type="ECO:0000256" key="10">
    <source>
        <dbReference type="SAM" id="Phobius"/>
    </source>
</evidence>
<evidence type="ECO:0000256" key="4">
    <source>
        <dbReference type="ARBA" id="ARBA00022538"/>
    </source>
</evidence>
<evidence type="ECO:0000256" key="5">
    <source>
        <dbReference type="ARBA" id="ARBA00022692"/>
    </source>
</evidence>
<keyword evidence="8" id="KW-0406">Ion transport</keyword>
<evidence type="ECO:0000313" key="12">
    <source>
        <dbReference type="Proteomes" id="UP000782705"/>
    </source>
</evidence>
<keyword evidence="5 10" id="KW-0812">Transmembrane</keyword>
<feature type="transmembrane region" description="Helical" evidence="10">
    <location>
        <begin position="45"/>
        <end position="64"/>
    </location>
</feature>
<comment type="subcellular location">
    <subcellularLocation>
        <location evidence="1">Cell membrane</location>
        <topology evidence="1">Multi-pass membrane protein</topology>
    </subcellularLocation>
</comment>
<keyword evidence="12" id="KW-1185">Reference proteome</keyword>
<gene>
    <name evidence="11" type="ORF">BAU17_03405</name>
</gene>
<feature type="transmembrane region" description="Helical" evidence="10">
    <location>
        <begin position="127"/>
        <end position="148"/>
    </location>
</feature>
<accession>A0ABQ6Z2T5</accession>
<evidence type="ECO:0000256" key="3">
    <source>
        <dbReference type="ARBA" id="ARBA00022475"/>
    </source>
</evidence>
<reference evidence="11 12" key="1">
    <citation type="submission" date="2016-06" db="EMBL/GenBank/DDBJ databases">
        <title>Four novel species of enterococci isolated from chicken manure.</title>
        <authorList>
            <person name="Van Tyne D."/>
        </authorList>
    </citation>
    <scope>NUCLEOTIDE SEQUENCE [LARGE SCALE GENOMIC DNA]</scope>
    <source>
        <strain evidence="11 12">CU12B</strain>
    </source>
</reference>
<dbReference type="EMBL" id="MAEL01000004">
    <property type="protein sequence ID" value="KAF1306025.1"/>
    <property type="molecule type" value="Genomic_DNA"/>
</dbReference>
<evidence type="ECO:0000256" key="7">
    <source>
        <dbReference type="ARBA" id="ARBA00022989"/>
    </source>
</evidence>
<proteinExistence type="predicted"/>
<protein>
    <submittedName>
        <fullName evidence="11">Trk family potassium uptake protein</fullName>
    </submittedName>
</protein>
<dbReference type="PANTHER" id="PTHR32024">
    <property type="entry name" value="TRK SYSTEM POTASSIUM UPTAKE PROTEIN TRKG-RELATED"/>
    <property type="match status" value="1"/>
</dbReference>
<name>A0ABQ6Z2T5_9ENTE</name>
<dbReference type="InterPro" id="IPR003445">
    <property type="entry name" value="Cat_transpt"/>
</dbReference>
<keyword evidence="2" id="KW-0813">Transport</keyword>
<feature type="transmembrane region" description="Helical" evidence="10">
    <location>
        <begin position="12"/>
        <end position="33"/>
    </location>
</feature>
<dbReference type="Proteomes" id="UP000782705">
    <property type="component" value="Unassembled WGS sequence"/>
</dbReference>
<dbReference type="PANTHER" id="PTHR32024:SF1">
    <property type="entry name" value="KTR SYSTEM POTASSIUM UPTAKE PROTEIN B"/>
    <property type="match status" value="1"/>
</dbReference>
<evidence type="ECO:0000256" key="8">
    <source>
        <dbReference type="ARBA" id="ARBA00023065"/>
    </source>
</evidence>
<keyword evidence="3" id="KW-1003">Cell membrane</keyword>
<evidence type="ECO:0000256" key="2">
    <source>
        <dbReference type="ARBA" id="ARBA00022448"/>
    </source>
</evidence>
<keyword evidence="7 10" id="KW-1133">Transmembrane helix</keyword>
<feature type="transmembrane region" description="Helical" evidence="10">
    <location>
        <begin position="232"/>
        <end position="256"/>
    </location>
</feature>
<sequence length="460" mass="50127">MQRKQRLFRLSASQLITIGFGGLILLGAILLMTPFASASGEGTNFLDALFTATSAICVTGLTTLSTNTHWSLFGQGVILTLIEIGGLGFMTIPVFFFVIMKKKVNLSTRMVLREALNSQQMSGEIHLLLYMLKITFGIQAIGMALLACRFVPLYGWGTGLWYSLFHAVSSFCNAGFDLFGDSLVGFQKDPWVLSVISLLIISGGLGFFVWHDVLGLRKTISGKLKVKMLRRLSLHSQIALLVTAGLLLFGTIGFFITEFNNPSSPSGTIIQRVFNTIFMSVTPRTAGFFSVDYASMTHAGLVLTMILMFIGGTSGSTAGGFKTTTFGILLIKMRSTFKGRNRAEFNGRTINDAVIFRALTLFFTFLAVIIISTMILSVTETIPNVNQLGLEYIVFEVISALGTVGLTMGLTPELTAIGKIIILTLMFLGRVGVMTVFFSLVSANKQESNFKYPEEPVIIG</sequence>
<comment type="caution">
    <text evidence="11">The sequence shown here is derived from an EMBL/GenBank/DDBJ whole genome shotgun (WGS) entry which is preliminary data.</text>
</comment>
<evidence type="ECO:0000256" key="1">
    <source>
        <dbReference type="ARBA" id="ARBA00004651"/>
    </source>
</evidence>
<evidence type="ECO:0000256" key="6">
    <source>
        <dbReference type="ARBA" id="ARBA00022958"/>
    </source>
</evidence>
<feature type="transmembrane region" description="Helical" evidence="10">
    <location>
        <begin position="191"/>
        <end position="211"/>
    </location>
</feature>
<evidence type="ECO:0000313" key="11">
    <source>
        <dbReference type="EMBL" id="KAF1306025.1"/>
    </source>
</evidence>
<dbReference type="NCBIfam" id="TIGR00933">
    <property type="entry name" value="2a38"/>
    <property type="match status" value="1"/>
</dbReference>
<feature type="transmembrane region" description="Helical" evidence="10">
    <location>
        <begin position="390"/>
        <end position="408"/>
    </location>
</feature>
<keyword evidence="9 10" id="KW-0472">Membrane</keyword>
<organism evidence="11 12">
    <name type="scientific">Candidatus Enterococcus willemsii</name>
    <dbReference type="NCBI Taxonomy" id="1857215"/>
    <lineage>
        <taxon>Bacteria</taxon>
        <taxon>Bacillati</taxon>
        <taxon>Bacillota</taxon>
        <taxon>Bacilli</taxon>
        <taxon>Lactobacillales</taxon>
        <taxon>Enterococcaceae</taxon>
        <taxon>Enterococcus</taxon>
    </lineage>
</organism>
<dbReference type="RefSeq" id="WP_161900924.1">
    <property type="nucleotide sequence ID" value="NZ_MAEL01000004.1"/>
</dbReference>
<feature type="transmembrane region" description="Helical" evidence="10">
    <location>
        <begin position="420"/>
        <end position="441"/>
    </location>
</feature>